<dbReference type="Gene3D" id="3.10.20.370">
    <property type="match status" value="1"/>
</dbReference>
<dbReference type="PROSITE" id="PS50994">
    <property type="entry name" value="INTEGRASE"/>
    <property type="match status" value="1"/>
</dbReference>
<keyword evidence="3" id="KW-0808">Transferase</keyword>
<dbReference type="Gene3D" id="3.30.420.10">
    <property type="entry name" value="Ribonuclease H-like superfamily/Ribonuclease H"/>
    <property type="match status" value="1"/>
</dbReference>
<name>A0A5B6WQ81_9ROSI</name>
<dbReference type="PANTHER" id="PTHR37984:SF5">
    <property type="entry name" value="PROTEIN NYNRIN-LIKE"/>
    <property type="match status" value="1"/>
</dbReference>
<keyword evidence="1" id="KW-0511">Multifunctional enzyme</keyword>
<proteinExistence type="predicted"/>
<dbReference type="InterPro" id="IPR001584">
    <property type="entry name" value="Integrase_cat-core"/>
</dbReference>
<keyword evidence="3" id="KW-0695">RNA-directed DNA polymerase</keyword>
<dbReference type="InterPro" id="IPR041577">
    <property type="entry name" value="RT_RNaseH_2"/>
</dbReference>
<dbReference type="Proteomes" id="UP000325315">
    <property type="component" value="Unassembled WGS sequence"/>
</dbReference>
<dbReference type="AlphaFoldDB" id="A0A5B6WQ81"/>
<dbReference type="InterPro" id="IPR036397">
    <property type="entry name" value="RNaseH_sf"/>
</dbReference>
<sequence length="275" mass="31511">MFCEGIVLGHKILQQGIVVDKAKIKELKTRLVTTPIVIAPDWTLPFELMCDASDFSVEVVLGQRKDKVFHAIYYASRTLADSQLNYTTTEKKLLAVVFAFKKFKAYFVGTKEFDLKIRDMKGTENQVVDHLSRIEARNEGGNIQCIQNDFLDEQLLVAMALKWYEMVLQTISEVELFDIWGIDFMGPFPPSWGNVYILLAIDYVSKWVEVVTLPTKDAESVLKFLHKNIFTRFGTSRALITDEGSYFDYKLVANALNRYEVKHKIATTYHPQTNG</sequence>
<dbReference type="SUPFAM" id="SSF56672">
    <property type="entry name" value="DNA/RNA polymerases"/>
    <property type="match status" value="1"/>
</dbReference>
<dbReference type="InterPro" id="IPR043502">
    <property type="entry name" value="DNA/RNA_pol_sf"/>
</dbReference>
<organism evidence="3 4">
    <name type="scientific">Gossypium australe</name>
    <dbReference type="NCBI Taxonomy" id="47621"/>
    <lineage>
        <taxon>Eukaryota</taxon>
        <taxon>Viridiplantae</taxon>
        <taxon>Streptophyta</taxon>
        <taxon>Embryophyta</taxon>
        <taxon>Tracheophyta</taxon>
        <taxon>Spermatophyta</taxon>
        <taxon>Magnoliopsida</taxon>
        <taxon>eudicotyledons</taxon>
        <taxon>Gunneridae</taxon>
        <taxon>Pentapetalae</taxon>
        <taxon>rosids</taxon>
        <taxon>malvids</taxon>
        <taxon>Malvales</taxon>
        <taxon>Malvaceae</taxon>
        <taxon>Malvoideae</taxon>
        <taxon>Gossypium</taxon>
    </lineage>
</organism>
<dbReference type="PANTHER" id="PTHR37984">
    <property type="entry name" value="PROTEIN CBG26694"/>
    <property type="match status" value="1"/>
</dbReference>
<evidence type="ECO:0000256" key="1">
    <source>
        <dbReference type="ARBA" id="ARBA00023268"/>
    </source>
</evidence>
<gene>
    <name evidence="3" type="ORF">EPI10_006151</name>
</gene>
<dbReference type="Pfam" id="PF00665">
    <property type="entry name" value="rve"/>
    <property type="match status" value="1"/>
</dbReference>
<dbReference type="InterPro" id="IPR050951">
    <property type="entry name" value="Retrovirus_Pol_polyprotein"/>
</dbReference>
<feature type="domain" description="Integrase catalytic" evidence="2">
    <location>
        <begin position="171"/>
        <end position="275"/>
    </location>
</feature>
<dbReference type="GO" id="GO:0003964">
    <property type="term" value="F:RNA-directed DNA polymerase activity"/>
    <property type="evidence" value="ECO:0007669"/>
    <property type="project" value="UniProtKB-KW"/>
</dbReference>
<protein>
    <submittedName>
        <fullName evidence="3">Reverse transcriptase</fullName>
    </submittedName>
</protein>
<evidence type="ECO:0000259" key="2">
    <source>
        <dbReference type="PROSITE" id="PS50994"/>
    </source>
</evidence>
<dbReference type="InterPro" id="IPR012337">
    <property type="entry name" value="RNaseH-like_sf"/>
</dbReference>
<dbReference type="GO" id="GO:0015074">
    <property type="term" value="P:DNA integration"/>
    <property type="evidence" value="ECO:0007669"/>
    <property type="project" value="InterPro"/>
</dbReference>
<accession>A0A5B6WQ81</accession>
<keyword evidence="3" id="KW-0548">Nucleotidyltransferase</keyword>
<dbReference type="SUPFAM" id="SSF53098">
    <property type="entry name" value="Ribonuclease H-like"/>
    <property type="match status" value="1"/>
</dbReference>
<dbReference type="GO" id="GO:0003676">
    <property type="term" value="F:nucleic acid binding"/>
    <property type="evidence" value="ECO:0007669"/>
    <property type="project" value="InterPro"/>
</dbReference>
<dbReference type="EMBL" id="SMMG02000002">
    <property type="protein sequence ID" value="KAA3484039.1"/>
    <property type="molecule type" value="Genomic_DNA"/>
</dbReference>
<keyword evidence="4" id="KW-1185">Reference proteome</keyword>
<dbReference type="CDD" id="cd09274">
    <property type="entry name" value="RNase_HI_RT_Ty3"/>
    <property type="match status" value="1"/>
</dbReference>
<dbReference type="OrthoDB" id="1001372at2759"/>
<dbReference type="Pfam" id="PF17919">
    <property type="entry name" value="RT_RNaseH_2"/>
    <property type="match status" value="1"/>
</dbReference>
<reference evidence="4" key="1">
    <citation type="journal article" date="2019" name="Plant Biotechnol. J.">
        <title>Genome sequencing of the Australian wild diploid species Gossypium australe highlights disease resistance and delayed gland morphogenesis.</title>
        <authorList>
            <person name="Cai Y."/>
            <person name="Cai X."/>
            <person name="Wang Q."/>
            <person name="Wang P."/>
            <person name="Zhang Y."/>
            <person name="Cai C."/>
            <person name="Xu Y."/>
            <person name="Wang K."/>
            <person name="Zhou Z."/>
            <person name="Wang C."/>
            <person name="Geng S."/>
            <person name="Li B."/>
            <person name="Dong Q."/>
            <person name="Hou Y."/>
            <person name="Wang H."/>
            <person name="Ai P."/>
            <person name="Liu Z."/>
            <person name="Yi F."/>
            <person name="Sun M."/>
            <person name="An G."/>
            <person name="Cheng J."/>
            <person name="Zhang Y."/>
            <person name="Shi Q."/>
            <person name="Xie Y."/>
            <person name="Shi X."/>
            <person name="Chang Y."/>
            <person name="Huang F."/>
            <person name="Chen Y."/>
            <person name="Hong S."/>
            <person name="Mi L."/>
            <person name="Sun Q."/>
            <person name="Zhang L."/>
            <person name="Zhou B."/>
            <person name="Peng R."/>
            <person name="Zhang X."/>
            <person name="Liu F."/>
        </authorList>
    </citation>
    <scope>NUCLEOTIDE SEQUENCE [LARGE SCALE GENOMIC DNA]</scope>
    <source>
        <strain evidence="4">cv. PA1801</strain>
    </source>
</reference>
<evidence type="ECO:0000313" key="3">
    <source>
        <dbReference type="EMBL" id="KAA3484039.1"/>
    </source>
</evidence>
<evidence type="ECO:0000313" key="4">
    <source>
        <dbReference type="Proteomes" id="UP000325315"/>
    </source>
</evidence>
<comment type="caution">
    <text evidence="3">The sequence shown here is derived from an EMBL/GenBank/DDBJ whole genome shotgun (WGS) entry which is preliminary data.</text>
</comment>